<evidence type="ECO:0000256" key="3">
    <source>
        <dbReference type="SAM" id="Coils"/>
    </source>
</evidence>
<organism evidence="4 5">
    <name type="scientific">Coemansia reversa (strain ATCC 12441 / NRRL 1564)</name>
    <dbReference type="NCBI Taxonomy" id="763665"/>
    <lineage>
        <taxon>Eukaryota</taxon>
        <taxon>Fungi</taxon>
        <taxon>Fungi incertae sedis</taxon>
        <taxon>Zoopagomycota</taxon>
        <taxon>Kickxellomycotina</taxon>
        <taxon>Kickxellomycetes</taxon>
        <taxon>Kickxellales</taxon>
        <taxon>Kickxellaceae</taxon>
        <taxon>Coemansia</taxon>
    </lineage>
</organism>
<comment type="similarity">
    <text evidence="1">Belongs to the OPA3 family.</text>
</comment>
<dbReference type="STRING" id="763665.A0A2G5BDD0"/>
<proteinExistence type="inferred from homology"/>
<evidence type="ECO:0000313" key="5">
    <source>
        <dbReference type="Proteomes" id="UP000242474"/>
    </source>
</evidence>
<dbReference type="PANTHER" id="PTHR12499">
    <property type="entry name" value="OPTIC ATROPHY 3 PROTEIN OPA3"/>
    <property type="match status" value="1"/>
</dbReference>
<dbReference type="GO" id="GO:0019216">
    <property type="term" value="P:regulation of lipid metabolic process"/>
    <property type="evidence" value="ECO:0007669"/>
    <property type="project" value="TreeGrafter"/>
</dbReference>
<keyword evidence="5" id="KW-1185">Reference proteome</keyword>
<evidence type="ECO:0000313" key="4">
    <source>
        <dbReference type="EMBL" id="PIA16992.1"/>
    </source>
</evidence>
<dbReference type="Proteomes" id="UP000242474">
    <property type="component" value="Unassembled WGS sequence"/>
</dbReference>
<dbReference type="InterPro" id="IPR010754">
    <property type="entry name" value="OPA3-like"/>
</dbReference>
<dbReference type="GO" id="GO:0005739">
    <property type="term" value="C:mitochondrion"/>
    <property type="evidence" value="ECO:0007669"/>
    <property type="project" value="TreeGrafter"/>
</dbReference>
<evidence type="ECO:0000256" key="2">
    <source>
        <dbReference type="ARBA" id="ARBA00023054"/>
    </source>
</evidence>
<accession>A0A2G5BDD0</accession>
<dbReference type="PANTHER" id="PTHR12499:SF0">
    <property type="entry name" value="OPTIC ATROPHY 3 PROTEIN"/>
    <property type="match status" value="1"/>
</dbReference>
<gene>
    <name evidence="4" type="ORF">COEREDRAFT_80724</name>
</gene>
<sequence length="208" mass="23357">MSSFKIASLVFRTLSKPVANALKQQAKSHEIFRSLCINVAQMAHRTEMNWKMHVLGYRKEKIRPLNDARAIDAGANFLGESFIFGVAVTLIFAEQIRSRNQARRRRDAIEDRLEDLETSAARHTAVLEEIQDERRRLKEEVDNLATEAASLSMILMQVMGREMDRRGIERGRVPPKVGQDVVDRFNGGENVDACICVGTDAGTTPASD</sequence>
<reference evidence="4 5" key="1">
    <citation type="journal article" date="2015" name="Genome Biol. Evol.">
        <title>Phylogenomic analyses indicate that early fungi evolved digesting cell walls of algal ancestors of land plants.</title>
        <authorList>
            <person name="Chang Y."/>
            <person name="Wang S."/>
            <person name="Sekimoto S."/>
            <person name="Aerts A.L."/>
            <person name="Choi C."/>
            <person name="Clum A."/>
            <person name="LaButti K.M."/>
            <person name="Lindquist E.A."/>
            <person name="Yee Ngan C."/>
            <person name="Ohm R.A."/>
            <person name="Salamov A.A."/>
            <person name="Grigoriev I.V."/>
            <person name="Spatafora J.W."/>
            <person name="Berbee M.L."/>
        </authorList>
    </citation>
    <scope>NUCLEOTIDE SEQUENCE [LARGE SCALE GENOMIC DNA]</scope>
    <source>
        <strain evidence="4 5">NRRL 1564</strain>
    </source>
</reference>
<feature type="coiled-coil region" evidence="3">
    <location>
        <begin position="99"/>
        <end position="154"/>
    </location>
</feature>
<protein>
    <submittedName>
        <fullName evidence="4">OPA3-domain-containing protein</fullName>
    </submittedName>
</protein>
<dbReference type="Pfam" id="PF07047">
    <property type="entry name" value="OPA3"/>
    <property type="match status" value="1"/>
</dbReference>
<keyword evidence="2 3" id="KW-0175">Coiled coil</keyword>
<name>A0A2G5BDD0_COERN</name>
<evidence type="ECO:0000256" key="1">
    <source>
        <dbReference type="ARBA" id="ARBA00007584"/>
    </source>
</evidence>
<dbReference type="EMBL" id="KZ303496">
    <property type="protein sequence ID" value="PIA16992.1"/>
    <property type="molecule type" value="Genomic_DNA"/>
</dbReference>
<dbReference type="AlphaFoldDB" id="A0A2G5BDD0"/>
<dbReference type="OrthoDB" id="2129069at2759"/>